<protein>
    <recommendedName>
        <fullName evidence="2">2-oxoacid dehydrogenase acyltransferase catalytic domain-containing protein</fullName>
    </recommendedName>
</protein>
<dbReference type="AlphaFoldDB" id="A0A368QPP7"/>
<dbReference type="Gene3D" id="3.30.559.10">
    <property type="entry name" value="Chloramphenicol acetyltransferase-like domain"/>
    <property type="match status" value="2"/>
</dbReference>
<proteinExistence type="predicted"/>
<dbReference type="PANTHER" id="PTHR23151:SF90">
    <property type="entry name" value="DIHYDROLIPOYLLYSINE-RESIDUE ACETYLTRANSFERASE COMPONENT OF PYRUVATE DEHYDROGENASE COMPLEX, MITOCHONDRIAL-RELATED"/>
    <property type="match status" value="1"/>
</dbReference>
<dbReference type="OrthoDB" id="537444at2759"/>
<feature type="compositionally biased region" description="Basic and acidic residues" evidence="1">
    <location>
        <begin position="99"/>
        <end position="113"/>
    </location>
</feature>
<dbReference type="EMBL" id="CM003531">
    <property type="protein sequence ID" value="RCV19784.1"/>
    <property type="molecule type" value="Genomic_DNA"/>
</dbReference>
<dbReference type="GO" id="GO:0045254">
    <property type="term" value="C:pyruvate dehydrogenase complex"/>
    <property type="evidence" value="ECO:0007669"/>
    <property type="project" value="InterPro"/>
</dbReference>
<gene>
    <name evidence="3" type="ORF">SETIT_4G003700v2</name>
</gene>
<feature type="domain" description="2-oxoacid dehydrogenase acyltransferase catalytic" evidence="2">
    <location>
        <begin position="191"/>
        <end position="234"/>
    </location>
</feature>
<dbReference type="STRING" id="4555.A0A368QPP7"/>
<evidence type="ECO:0000256" key="1">
    <source>
        <dbReference type="SAM" id="MobiDB-lite"/>
    </source>
</evidence>
<dbReference type="Pfam" id="PF00198">
    <property type="entry name" value="2-oxoacid_dh"/>
    <property type="match status" value="2"/>
</dbReference>
<dbReference type="PANTHER" id="PTHR23151">
    <property type="entry name" value="DIHYDROLIPOAMIDE ACETYL/SUCCINYL-TRANSFERASE-RELATED"/>
    <property type="match status" value="1"/>
</dbReference>
<name>A0A368QPP7_SETIT</name>
<dbReference type="SUPFAM" id="SSF52777">
    <property type="entry name" value="CoA-dependent acyltransferases"/>
    <property type="match status" value="1"/>
</dbReference>
<dbReference type="GO" id="GO:0006086">
    <property type="term" value="P:pyruvate decarboxylation to acetyl-CoA"/>
    <property type="evidence" value="ECO:0007669"/>
    <property type="project" value="InterPro"/>
</dbReference>
<organism evidence="3">
    <name type="scientific">Setaria italica</name>
    <name type="common">Foxtail millet</name>
    <name type="synonym">Panicum italicum</name>
    <dbReference type="NCBI Taxonomy" id="4555"/>
    <lineage>
        <taxon>Eukaryota</taxon>
        <taxon>Viridiplantae</taxon>
        <taxon>Streptophyta</taxon>
        <taxon>Embryophyta</taxon>
        <taxon>Tracheophyta</taxon>
        <taxon>Spermatophyta</taxon>
        <taxon>Magnoliopsida</taxon>
        <taxon>Liliopsida</taxon>
        <taxon>Poales</taxon>
        <taxon>Poaceae</taxon>
        <taxon>PACMAD clade</taxon>
        <taxon>Panicoideae</taxon>
        <taxon>Panicodae</taxon>
        <taxon>Paniceae</taxon>
        <taxon>Cenchrinae</taxon>
        <taxon>Setaria</taxon>
    </lineage>
</organism>
<evidence type="ECO:0000313" key="3">
    <source>
        <dbReference type="EMBL" id="RCV19784.1"/>
    </source>
</evidence>
<dbReference type="GO" id="GO:0016747">
    <property type="term" value="F:acyltransferase activity, transferring groups other than amino-acyl groups"/>
    <property type="evidence" value="ECO:0007669"/>
    <property type="project" value="UniProtKB-ARBA"/>
</dbReference>
<feature type="region of interest" description="Disordered" evidence="1">
    <location>
        <begin position="81"/>
        <end position="130"/>
    </location>
</feature>
<feature type="domain" description="2-oxoacid dehydrogenase acyltransferase catalytic" evidence="2">
    <location>
        <begin position="245"/>
        <end position="272"/>
    </location>
</feature>
<accession>A0A368QPP7</accession>
<sequence>MAYSLRCYLQLTRVQGVLDSERGRIARHFCASASSVPKEDSVPSSNIRVEHGKRVRDSMFFQDRQSGKELQTFMGDMEKFKDYKPPSSAASAAPAESKSQSEPEELKQDKEASETPEPNVTKAEQASHSGDRIFSSPVAKKFAEDNNHKRYWSRWAYFPVFYWYKKNNPHLSVDKGSKKEAAAAPSLGYVDLQNTQIRKVTANRLLLSKQTIPHYYLTVDARVDKLIKYGLRLNYWVHFSAQNNVAVQTDHGLFVPVIRGADKKGLSTIADEGGTFTVSNLGGPFGMKQFWLLASVTSLSCDHRVIDGAEWLKAFKGYSHNLHSRNMAGRQWSSSDAMCQALSKTKGETRIWMVQDVVFILLSRLYMNMF</sequence>
<feature type="compositionally biased region" description="Low complexity" evidence="1">
    <location>
        <begin position="85"/>
        <end position="98"/>
    </location>
</feature>
<reference evidence="3" key="1">
    <citation type="journal article" date="2012" name="Nat. Biotechnol.">
        <title>Reference genome sequence of the model plant Setaria.</title>
        <authorList>
            <person name="Bennetzen J.L."/>
            <person name="Schmutz J."/>
            <person name="Wang H."/>
            <person name="Percifield R."/>
            <person name="Hawkins J."/>
            <person name="Pontaroli A.C."/>
            <person name="Estep M."/>
            <person name="Feng L."/>
            <person name="Vaughn J.N."/>
            <person name="Grimwood J."/>
            <person name="Jenkins J."/>
            <person name="Barry K."/>
            <person name="Lindquist E."/>
            <person name="Hellsten U."/>
            <person name="Deshpande S."/>
            <person name="Wang X."/>
            <person name="Wu X."/>
            <person name="Mitros T."/>
            <person name="Triplett J."/>
            <person name="Yang X."/>
            <person name="Ye C.Y."/>
            <person name="Mauro-Herrera M."/>
            <person name="Wang L."/>
            <person name="Li P."/>
            <person name="Sharma M."/>
            <person name="Sharma R."/>
            <person name="Ronald P.C."/>
            <person name="Panaud O."/>
            <person name="Kellogg E.A."/>
            <person name="Brutnell T.P."/>
            <person name="Doust A.N."/>
            <person name="Tuskan G.A."/>
            <person name="Rokhsar D."/>
            <person name="Devos K.M."/>
        </authorList>
    </citation>
    <scope>NUCLEOTIDE SEQUENCE [LARGE SCALE GENOMIC DNA]</scope>
    <source>
        <strain evidence="3">Yugu1</strain>
    </source>
</reference>
<feature type="compositionally biased region" description="Polar residues" evidence="1">
    <location>
        <begin position="116"/>
        <end position="128"/>
    </location>
</feature>
<dbReference type="InterPro" id="IPR001078">
    <property type="entry name" value="2-oxoacid_DH_actylTfrase"/>
</dbReference>
<dbReference type="InterPro" id="IPR045257">
    <property type="entry name" value="E2/Pdx1"/>
</dbReference>
<dbReference type="InterPro" id="IPR023213">
    <property type="entry name" value="CAT-like_dom_sf"/>
</dbReference>
<evidence type="ECO:0000259" key="2">
    <source>
        <dbReference type="Pfam" id="PF00198"/>
    </source>
</evidence>
<reference evidence="3" key="2">
    <citation type="submission" date="2015-07" db="EMBL/GenBank/DDBJ databases">
        <authorList>
            <person name="Noorani M."/>
        </authorList>
    </citation>
    <scope>NUCLEOTIDE SEQUENCE</scope>
    <source>
        <strain evidence="3">Yugu1</strain>
    </source>
</reference>